<dbReference type="Pfam" id="PF04203">
    <property type="entry name" value="Sortase"/>
    <property type="match status" value="1"/>
</dbReference>
<evidence type="ECO:0000313" key="2">
    <source>
        <dbReference type="EMBL" id="UWZ59980.1"/>
    </source>
</evidence>
<dbReference type="CDD" id="cd05829">
    <property type="entry name" value="Sortase_F"/>
    <property type="match status" value="1"/>
</dbReference>
<dbReference type="Proteomes" id="UP001058003">
    <property type="component" value="Chromosome"/>
</dbReference>
<evidence type="ECO:0000256" key="1">
    <source>
        <dbReference type="ARBA" id="ARBA00022801"/>
    </source>
</evidence>
<proteinExistence type="predicted"/>
<protein>
    <submittedName>
        <fullName evidence="2">Class F sortase</fullName>
    </submittedName>
</protein>
<keyword evidence="3" id="KW-1185">Reference proteome</keyword>
<gene>
    <name evidence="2" type="ORF">Daura_38500</name>
</gene>
<organism evidence="2 3">
    <name type="scientific">Dactylosporangium aurantiacum</name>
    <dbReference type="NCBI Taxonomy" id="35754"/>
    <lineage>
        <taxon>Bacteria</taxon>
        <taxon>Bacillati</taxon>
        <taxon>Actinomycetota</taxon>
        <taxon>Actinomycetes</taxon>
        <taxon>Micromonosporales</taxon>
        <taxon>Micromonosporaceae</taxon>
        <taxon>Dactylosporangium</taxon>
    </lineage>
</organism>
<dbReference type="Gene3D" id="2.40.260.10">
    <property type="entry name" value="Sortase"/>
    <property type="match status" value="1"/>
</dbReference>
<sequence length="154" mass="16295">MGASVPVHLEIPAIGVSTALMELGLNGDGTIAVPPLRADAPAGWYRHLATPGEVGPAVILGHVDTARDGPAVFYQLRDLRPGDEVSVRRADGSTAVFGVDRVAQYPKAQFPSAEVYGAADRPVLRLVTCGGTFDRLQRSYRGNVVVFATLLRTA</sequence>
<dbReference type="KEGG" id="daur:Daura_38500"/>
<dbReference type="InterPro" id="IPR042001">
    <property type="entry name" value="Sortase_F"/>
</dbReference>
<dbReference type="OrthoDB" id="525039at2"/>
<dbReference type="InterPro" id="IPR023365">
    <property type="entry name" value="Sortase_dom-sf"/>
</dbReference>
<name>A0A9Q9MMH7_9ACTN</name>
<dbReference type="NCBIfam" id="NF033748">
    <property type="entry name" value="class_F_sortase"/>
    <property type="match status" value="1"/>
</dbReference>
<dbReference type="AlphaFoldDB" id="A0A9Q9MMH7"/>
<dbReference type="EMBL" id="CP073767">
    <property type="protein sequence ID" value="UWZ59980.1"/>
    <property type="molecule type" value="Genomic_DNA"/>
</dbReference>
<evidence type="ECO:0000313" key="3">
    <source>
        <dbReference type="Proteomes" id="UP001058003"/>
    </source>
</evidence>
<dbReference type="InterPro" id="IPR005754">
    <property type="entry name" value="Sortase"/>
</dbReference>
<accession>A0A9Q9MMH7</accession>
<reference evidence="2" key="1">
    <citation type="submission" date="2021-04" db="EMBL/GenBank/DDBJ databases">
        <title>Dactylosporangium aurantiacum NRRL B-8018 full assembly.</title>
        <authorList>
            <person name="Hartkoorn R.C."/>
            <person name="Beaudoing E."/>
            <person name="Hot D."/>
        </authorList>
    </citation>
    <scope>NUCLEOTIDE SEQUENCE</scope>
    <source>
        <strain evidence="2">NRRL B-8018</strain>
    </source>
</reference>
<dbReference type="SUPFAM" id="SSF63817">
    <property type="entry name" value="Sortase"/>
    <property type="match status" value="1"/>
</dbReference>
<keyword evidence="1" id="KW-0378">Hydrolase</keyword>
<dbReference type="GO" id="GO:0016787">
    <property type="term" value="F:hydrolase activity"/>
    <property type="evidence" value="ECO:0007669"/>
    <property type="project" value="UniProtKB-KW"/>
</dbReference>